<evidence type="ECO:0000259" key="5">
    <source>
        <dbReference type="PROSITE" id="PS50943"/>
    </source>
</evidence>
<name>A0A8T8KC84_9EURY</name>
<protein>
    <recommendedName>
        <fullName evidence="4">Putative HTH-type transcriptional regulatory protein HYG87_03935</fullName>
    </recommendedName>
</protein>
<reference evidence="6" key="1">
    <citation type="submission" date="2020-07" db="EMBL/GenBank/DDBJ databases">
        <title>Methanobacterium. sp. MethCan genome.</title>
        <authorList>
            <person name="Postec A."/>
            <person name="Quemeneur M."/>
        </authorList>
    </citation>
    <scope>NUCLEOTIDE SEQUENCE</scope>
    <source>
        <strain evidence="6">MethCAN</strain>
    </source>
</reference>
<organism evidence="6 7">
    <name type="scientific">Methanobacterium alkalithermotolerans</name>
    <dbReference type="NCBI Taxonomy" id="2731220"/>
    <lineage>
        <taxon>Archaea</taxon>
        <taxon>Methanobacteriati</taxon>
        <taxon>Methanobacteriota</taxon>
        <taxon>Methanomada group</taxon>
        <taxon>Methanobacteria</taxon>
        <taxon>Methanobacteriales</taxon>
        <taxon>Methanobacteriaceae</taxon>
        <taxon>Methanobacterium</taxon>
    </lineage>
</organism>
<dbReference type="EMBL" id="CP058560">
    <property type="protein sequence ID" value="QUH22981.1"/>
    <property type="molecule type" value="Genomic_DNA"/>
</dbReference>
<dbReference type="SUPFAM" id="SSF47413">
    <property type="entry name" value="lambda repressor-like DNA-binding domains"/>
    <property type="match status" value="1"/>
</dbReference>
<proteinExistence type="inferred from homology"/>
<dbReference type="HAMAP" id="MF_00584">
    <property type="entry name" value="HTH_type_cro_C1"/>
    <property type="match status" value="1"/>
</dbReference>
<keyword evidence="2 4" id="KW-0238">DNA-binding</keyword>
<dbReference type="GO" id="GO:0003677">
    <property type="term" value="F:DNA binding"/>
    <property type="evidence" value="ECO:0007669"/>
    <property type="project" value="UniProtKB-KW"/>
</dbReference>
<dbReference type="CDD" id="cd00093">
    <property type="entry name" value="HTH_XRE"/>
    <property type="match status" value="1"/>
</dbReference>
<dbReference type="GO" id="GO:0003700">
    <property type="term" value="F:DNA-binding transcription factor activity"/>
    <property type="evidence" value="ECO:0007669"/>
    <property type="project" value="UniProtKB-UniRule"/>
</dbReference>
<dbReference type="SMART" id="SM00530">
    <property type="entry name" value="HTH_XRE"/>
    <property type="match status" value="1"/>
</dbReference>
<evidence type="ECO:0000256" key="3">
    <source>
        <dbReference type="ARBA" id="ARBA00023163"/>
    </source>
</evidence>
<evidence type="ECO:0000313" key="6">
    <source>
        <dbReference type="EMBL" id="QUH22981.1"/>
    </source>
</evidence>
<dbReference type="InterPro" id="IPR001387">
    <property type="entry name" value="Cro/C1-type_HTH"/>
</dbReference>
<accession>A0A8T8KC84</accession>
<evidence type="ECO:0000313" key="7">
    <source>
        <dbReference type="Proteomes" id="UP000681041"/>
    </source>
</evidence>
<dbReference type="InterPro" id="IPR059051">
    <property type="entry name" value="MTH_967_PDDEXK"/>
</dbReference>
<dbReference type="Proteomes" id="UP000681041">
    <property type="component" value="Chromosome"/>
</dbReference>
<dbReference type="Gene3D" id="1.10.260.40">
    <property type="entry name" value="lambda repressor-like DNA-binding domains"/>
    <property type="match status" value="1"/>
</dbReference>
<dbReference type="RefSeq" id="WP_211533927.1">
    <property type="nucleotide sequence ID" value="NZ_CP058560.1"/>
</dbReference>
<evidence type="ECO:0000256" key="1">
    <source>
        <dbReference type="ARBA" id="ARBA00023015"/>
    </source>
</evidence>
<dbReference type="InterPro" id="IPR010982">
    <property type="entry name" value="Lambda_DNA-bd_dom_sf"/>
</dbReference>
<dbReference type="GeneID" id="64819886"/>
<evidence type="ECO:0000256" key="2">
    <source>
        <dbReference type="ARBA" id="ARBA00023125"/>
    </source>
</evidence>
<dbReference type="PROSITE" id="PS50943">
    <property type="entry name" value="HTH_CROC1"/>
    <property type="match status" value="1"/>
</dbReference>
<sequence length="322" mass="36462">MNNPERIHVLQEINNLLSNHGFETSHIYDRSCFDMVARKKLLLLLLKVLINIDSINGLQADAIKKVSSTFLGSPLIVGLKSKTEYLEEDVVYERHGIPVIGLETLKNMIIDEDYPEILADRGGYYVQVNGEALKDVREEYNLSLKDLANLAHVSRETIYKYEHGLVRACPETAMMLEDILNLKITISIDLFKVPDQKICADSLEKQNEGESNLLIDLGFGVMPTQKTPFDALATMQKPTISNNRNPLITNLDKKRNQKTLQKMAVNLKDLSIVTGSDAVFIMDRKKSFESLDGIPVVKSWEIGEMETPLELIKLIRERKECS</sequence>
<dbReference type="AlphaFoldDB" id="A0A8T8KC84"/>
<keyword evidence="1 4" id="KW-0805">Transcription regulation</keyword>
<evidence type="ECO:0000256" key="4">
    <source>
        <dbReference type="HAMAP-Rule" id="MF_00584"/>
    </source>
</evidence>
<dbReference type="OrthoDB" id="31424at2157"/>
<dbReference type="Pfam" id="PF12844">
    <property type="entry name" value="HTH_19"/>
    <property type="match status" value="1"/>
</dbReference>
<dbReference type="Pfam" id="PF26553">
    <property type="entry name" value="PDDEXK_19"/>
    <property type="match status" value="1"/>
</dbReference>
<keyword evidence="7" id="KW-1185">Reference proteome</keyword>
<dbReference type="InterPro" id="IPR020886">
    <property type="entry name" value="MTH_967-like"/>
</dbReference>
<gene>
    <name evidence="6" type="ORF">HYG87_03935</name>
</gene>
<feature type="domain" description="HTH cro/C1-type" evidence="5">
    <location>
        <begin position="133"/>
        <end position="191"/>
    </location>
</feature>
<dbReference type="NCBIfam" id="NF003162">
    <property type="entry name" value="PRK04140.1"/>
    <property type="match status" value="1"/>
</dbReference>
<keyword evidence="3 4" id="KW-0804">Transcription</keyword>
<dbReference type="KEGG" id="meme:HYG87_03935"/>